<accession>I9FJL3</accession>
<dbReference type="InterPro" id="IPR050727">
    <property type="entry name" value="GH43_arabinanases"/>
</dbReference>
<dbReference type="EMBL" id="AGXI01000032">
    <property type="protein sequence ID" value="EIY33659.1"/>
    <property type="molecule type" value="Genomic_DNA"/>
</dbReference>
<evidence type="ECO:0000313" key="1">
    <source>
        <dbReference type="EMBL" id="EIY33659.1"/>
    </source>
</evidence>
<dbReference type="HOGENOM" id="CLU_010779_1_0_10"/>
<reference evidence="1 2" key="1">
    <citation type="submission" date="2012-02" db="EMBL/GenBank/DDBJ databases">
        <title>The Genome Sequence of Bacteroides dorei CL03T12C01.</title>
        <authorList>
            <consortium name="The Broad Institute Genome Sequencing Platform"/>
            <person name="Earl A."/>
            <person name="Ward D."/>
            <person name="Feldgarden M."/>
            <person name="Gevers D."/>
            <person name="Zitomersky N.L."/>
            <person name="Coyne M.J."/>
            <person name="Comstock L.E."/>
            <person name="Young S.K."/>
            <person name="Zeng Q."/>
            <person name="Gargeya S."/>
            <person name="Fitzgerald M."/>
            <person name="Haas B."/>
            <person name="Abouelleil A."/>
            <person name="Alvarado L."/>
            <person name="Arachchi H.M."/>
            <person name="Berlin A."/>
            <person name="Chapman S.B."/>
            <person name="Gearin G."/>
            <person name="Goldberg J."/>
            <person name="Griggs A."/>
            <person name="Gujja S."/>
            <person name="Hansen M."/>
            <person name="Heiman D."/>
            <person name="Howarth C."/>
            <person name="Larimer J."/>
            <person name="Lui A."/>
            <person name="MacDonald P.J.P."/>
            <person name="McCowen C."/>
            <person name="Montmayeur A."/>
            <person name="Murphy C."/>
            <person name="Neiman D."/>
            <person name="Pearson M."/>
            <person name="Priest M."/>
            <person name="Roberts A."/>
            <person name="Saif S."/>
            <person name="Shea T."/>
            <person name="Sisk P."/>
            <person name="Stolte C."/>
            <person name="Sykes S."/>
            <person name="Wortman J."/>
            <person name="Nusbaum C."/>
            <person name="Birren B."/>
        </authorList>
    </citation>
    <scope>NUCLEOTIDE SEQUENCE [LARGE SCALE GENOMIC DNA]</scope>
    <source>
        <strain evidence="1 2">CL03T12C01</strain>
    </source>
</reference>
<dbReference type="PANTHER" id="PTHR43301:SF3">
    <property type="entry name" value="ARABINAN ENDO-1,5-ALPHA-L-ARABINOSIDASE A-RELATED"/>
    <property type="match status" value="1"/>
</dbReference>
<organism evidence="1 2">
    <name type="scientific">Phocaeicola dorei CL03T12C01</name>
    <dbReference type="NCBI Taxonomy" id="997877"/>
    <lineage>
        <taxon>Bacteria</taxon>
        <taxon>Pseudomonadati</taxon>
        <taxon>Bacteroidota</taxon>
        <taxon>Bacteroidia</taxon>
        <taxon>Bacteroidales</taxon>
        <taxon>Bacteroidaceae</taxon>
        <taxon>Phocaeicola</taxon>
    </lineage>
</organism>
<protein>
    <recommendedName>
        <fullName evidence="3">Glycosyl hydrolase family 32 N-terminal domain-containing protein</fullName>
    </recommendedName>
</protein>
<dbReference type="AlphaFoldDB" id="I9FJL3"/>
<name>I9FJL3_9BACT</name>
<dbReference type="SUPFAM" id="SSF75005">
    <property type="entry name" value="Arabinanase/levansucrase/invertase"/>
    <property type="match status" value="1"/>
</dbReference>
<proteinExistence type="predicted"/>
<dbReference type="Proteomes" id="UP000004019">
    <property type="component" value="Unassembled WGS sequence"/>
</dbReference>
<evidence type="ECO:0000313" key="2">
    <source>
        <dbReference type="Proteomes" id="UP000004019"/>
    </source>
</evidence>
<comment type="caution">
    <text evidence="1">The sequence shown here is derived from an EMBL/GenBank/DDBJ whole genome shotgun (WGS) entry which is preliminary data.</text>
</comment>
<dbReference type="InterPro" id="IPR023296">
    <property type="entry name" value="Glyco_hydro_beta-prop_sf"/>
</dbReference>
<dbReference type="PANTHER" id="PTHR43301">
    <property type="entry name" value="ARABINAN ENDO-1,5-ALPHA-L-ARABINOSIDASE"/>
    <property type="match status" value="1"/>
</dbReference>
<dbReference type="Gene3D" id="2.115.10.20">
    <property type="entry name" value="Glycosyl hydrolase domain, family 43"/>
    <property type="match status" value="1"/>
</dbReference>
<sequence length="335" mass="39232">MNRKNKCSKISRFLLLIICGICMCLECWPMVRNESMAAYLFVYFMNNSPEGEQLYFAVSRDGYNYIPLNDGKRIVNLDDIARWKCIRDPHILRGHDRKTFYMVATDMKSSVGWSSNDGIVLCKSIDLINWRITAVDFPTEFPHLYTRDDLKRVWAPQTIYDEKEKKYMVYYSLQNKDDYLTIYYSYANSDFTVLSEPKKMVDYGSSIIDADIVKHDNLYHMFLAGIWKVTAPDLKGPWSPLDKNKKYQQTDKKAEGPGVFQINNSTDWILMYDCYMDGYYQFCRSSDLEHFELMAQTKTNGLFTPRHGTVIGITEGELLRLIEAFPSKKMFNYLK</sequence>
<dbReference type="PATRIC" id="fig|997877.3.peg.4047"/>
<dbReference type="CDD" id="cd08983">
    <property type="entry name" value="GH43_Bt3655-like"/>
    <property type="match status" value="1"/>
</dbReference>
<gene>
    <name evidence="1" type="ORF">HMPREF1065_03840</name>
</gene>
<evidence type="ECO:0008006" key="3">
    <source>
        <dbReference type="Google" id="ProtNLM"/>
    </source>
</evidence>